<keyword evidence="11" id="KW-0539">Nucleus</keyword>
<evidence type="ECO:0000256" key="8">
    <source>
        <dbReference type="ARBA" id="ARBA00022842"/>
    </source>
</evidence>
<keyword evidence="10" id="KW-0234">DNA repair</keyword>
<keyword evidence="5" id="KW-0255">Endonuclease</keyword>
<comment type="subcellular location">
    <subcellularLocation>
        <location evidence="2">Nucleus</location>
    </subcellularLocation>
</comment>
<gene>
    <name evidence="14" type="ORF">BC936DRAFT_137391</name>
</gene>
<keyword evidence="9" id="KW-0233">DNA recombination</keyword>
<feature type="chain" id="PRO_5019357255" description="ERCC4 domain-containing protein" evidence="13">
    <location>
        <begin position="32"/>
        <end position="170"/>
    </location>
</feature>
<reference evidence="14 15" key="1">
    <citation type="journal article" date="2018" name="New Phytol.">
        <title>Phylogenomics of Endogonaceae and evolution of mycorrhizas within Mucoromycota.</title>
        <authorList>
            <person name="Chang Y."/>
            <person name="Desiro A."/>
            <person name="Na H."/>
            <person name="Sandor L."/>
            <person name="Lipzen A."/>
            <person name="Clum A."/>
            <person name="Barry K."/>
            <person name="Grigoriev I.V."/>
            <person name="Martin F.M."/>
            <person name="Stajich J.E."/>
            <person name="Smith M.E."/>
            <person name="Bonito G."/>
            <person name="Spatafora J.W."/>
        </authorList>
    </citation>
    <scope>NUCLEOTIDE SEQUENCE [LARGE SCALE GENOMIC DNA]</scope>
    <source>
        <strain evidence="14 15">GMNB39</strain>
    </source>
</reference>
<keyword evidence="8" id="KW-0460">Magnesium</keyword>
<organism evidence="14 15">
    <name type="scientific">Jimgerdemannia flammicorona</name>
    <dbReference type="NCBI Taxonomy" id="994334"/>
    <lineage>
        <taxon>Eukaryota</taxon>
        <taxon>Fungi</taxon>
        <taxon>Fungi incertae sedis</taxon>
        <taxon>Mucoromycota</taxon>
        <taxon>Mucoromycotina</taxon>
        <taxon>Endogonomycetes</taxon>
        <taxon>Endogonales</taxon>
        <taxon>Endogonaceae</taxon>
        <taxon>Jimgerdemannia</taxon>
    </lineage>
</organism>
<protein>
    <recommendedName>
        <fullName evidence="16">ERCC4 domain-containing protein</fullName>
    </recommendedName>
</protein>
<evidence type="ECO:0000256" key="11">
    <source>
        <dbReference type="ARBA" id="ARBA00023242"/>
    </source>
</evidence>
<name>A0A433CXI8_9FUNG</name>
<dbReference type="InterPro" id="IPR033310">
    <property type="entry name" value="Mms4/EME1/EME2"/>
</dbReference>
<evidence type="ECO:0000256" key="13">
    <source>
        <dbReference type="SAM" id="SignalP"/>
    </source>
</evidence>
<evidence type="ECO:0000256" key="12">
    <source>
        <dbReference type="ARBA" id="ARBA00023254"/>
    </source>
</evidence>
<dbReference type="GO" id="GO:0031297">
    <property type="term" value="P:replication fork processing"/>
    <property type="evidence" value="ECO:0007669"/>
    <property type="project" value="TreeGrafter"/>
</dbReference>
<feature type="signal peptide" evidence="13">
    <location>
        <begin position="1"/>
        <end position="31"/>
    </location>
</feature>
<evidence type="ECO:0000256" key="9">
    <source>
        <dbReference type="ARBA" id="ARBA00023172"/>
    </source>
</evidence>
<evidence type="ECO:0000256" key="7">
    <source>
        <dbReference type="ARBA" id="ARBA00022801"/>
    </source>
</evidence>
<dbReference type="GO" id="GO:0000712">
    <property type="term" value="P:resolution of meiotic recombination intermediates"/>
    <property type="evidence" value="ECO:0007669"/>
    <property type="project" value="TreeGrafter"/>
</dbReference>
<dbReference type="GO" id="GO:0006302">
    <property type="term" value="P:double-strand break repair"/>
    <property type="evidence" value="ECO:0007669"/>
    <property type="project" value="TreeGrafter"/>
</dbReference>
<dbReference type="InterPro" id="IPR042530">
    <property type="entry name" value="EME1/EME2_C"/>
</dbReference>
<proteinExistence type="predicted"/>
<keyword evidence="3" id="KW-0540">Nuclease</keyword>
<dbReference type="GO" id="GO:0008821">
    <property type="term" value="F:crossover junction DNA endonuclease activity"/>
    <property type="evidence" value="ECO:0007669"/>
    <property type="project" value="TreeGrafter"/>
</dbReference>
<dbReference type="Pfam" id="PF21292">
    <property type="entry name" value="EME1-MUS81_C"/>
    <property type="match status" value="1"/>
</dbReference>
<dbReference type="GO" id="GO:0046872">
    <property type="term" value="F:metal ion binding"/>
    <property type="evidence" value="ECO:0007669"/>
    <property type="project" value="UniProtKB-KW"/>
</dbReference>
<dbReference type="Proteomes" id="UP000268093">
    <property type="component" value="Unassembled WGS sequence"/>
</dbReference>
<dbReference type="OrthoDB" id="343092at2759"/>
<evidence type="ECO:0000256" key="10">
    <source>
        <dbReference type="ARBA" id="ARBA00023204"/>
    </source>
</evidence>
<evidence type="ECO:0000256" key="4">
    <source>
        <dbReference type="ARBA" id="ARBA00022723"/>
    </source>
</evidence>
<dbReference type="EMBL" id="RBNI01011350">
    <property type="protein sequence ID" value="RUP43285.1"/>
    <property type="molecule type" value="Genomic_DNA"/>
</dbReference>
<evidence type="ECO:0000256" key="1">
    <source>
        <dbReference type="ARBA" id="ARBA00001946"/>
    </source>
</evidence>
<evidence type="ECO:0000313" key="14">
    <source>
        <dbReference type="EMBL" id="RUP43285.1"/>
    </source>
</evidence>
<dbReference type="AlphaFoldDB" id="A0A433CXI8"/>
<keyword evidence="6" id="KW-0227">DNA damage</keyword>
<evidence type="ECO:0008006" key="16">
    <source>
        <dbReference type="Google" id="ProtNLM"/>
    </source>
</evidence>
<evidence type="ECO:0000256" key="5">
    <source>
        <dbReference type="ARBA" id="ARBA00022759"/>
    </source>
</evidence>
<keyword evidence="13" id="KW-0732">Signal</keyword>
<dbReference type="GO" id="GO:0048476">
    <property type="term" value="C:Holliday junction resolvase complex"/>
    <property type="evidence" value="ECO:0007669"/>
    <property type="project" value="InterPro"/>
</dbReference>
<sequence>MPKQYLDSATIYIENSLLVLLLGVLIHEGLEQYGTTIEEADHPVEYTAPKVQKGHDVITIWCIMLQQIYGVSEAIAAAIVDHYPSVNSLLEAYEQNPQKAKDLLIRVPISGKKRNINRTISMHIHTFLTSDDPKTLINLPSHIAFTFQIVVDFQLDTGCAGRMHKEDHYY</sequence>
<keyword evidence="4" id="KW-0479">Metal-binding</keyword>
<dbReference type="GO" id="GO:0005634">
    <property type="term" value="C:nucleus"/>
    <property type="evidence" value="ECO:0007669"/>
    <property type="project" value="UniProtKB-SubCell"/>
</dbReference>
<dbReference type="PANTHER" id="PTHR21077:SF5">
    <property type="entry name" value="CROSSOVER JUNCTION ENDONUCLEASE MMS4"/>
    <property type="match status" value="1"/>
</dbReference>
<evidence type="ECO:0000256" key="6">
    <source>
        <dbReference type="ARBA" id="ARBA00022763"/>
    </source>
</evidence>
<dbReference type="PANTHER" id="PTHR21077">
    <property type="entry name" value="EME1 PROTEIN"/>
    <property type="match status" value="1"/>
</dbReference>
<dbReference type="Gene3D" id="1.10.150.670">
    <property type="entry name" value="Crossover junction endonuclease EME1, DNA-binding domain"/>
    <property type="match status" value="1"/>
</dbReference>
<keyword evidence="12" id="KW-0469">Meiosis</keyword>
<comment type="cofactor">
    <cofactor evidence="1">
        <name>Mg(2+)</name>
        <dbReference type="ChEBI" id="CHEBI:18420"/>
    </cofactor>
</comment>
<dbReference type="GO" id="GO:0031573">
    <property type="term" value="P:mitotic intra-S DNA damage checkpoint signaling"/>
    <property type="evidence" value="ECO:0007669"/>
    <property type="project" value="TreeGrafter"/>
</dbReference>
<evidence type="ECO:0000313" key="15">
    <source>
        <dbReference type="Proteomes" id="UP000268093"/>
    </source>
</evidence>
<comment type="caution">
    <text evidence="14">The sequence shown here is derived from an EMBL/GenBank/DDBJ whole genome shotgun (WGS) entry which is preliminary data.</text>
</comment>
<evidence type="ECO:0000256" key="3">
    <source>
        <dbReference type="ARBA" id="ARBA00022722"/>
    </source>
</evidence>
<accession>A0A433CXI8</accession>
<evidence type="ECO:0000256" key="2">
    <source>
        <dbReference type="ARBA" id="ARBA00004123"/>
    </source>
</evidence>
<keyword evidence="7" id="KW-0378">Hydrolase</keyword>
<keyword evidence="15" id="KW-1185">Reference proteome</keyword>